<dbReference type="Gene3D" id="3.40.50.720">
    <property type="entry name" value="NAD(P)-binding Rossmann-like Domain"/>
    <property type="match status" value="1"/>
</dbReference>
<dbReference type="InterPro" id="IPR036291">
    <property type="entry name" value="NAD(P)-bd_dom_sf"/>
</dbReference>
<evidence type="ECO:0000259" key="9">
    <source>
        <dbReference type="SMART" id="SM00822"/>
    </source>
</evidence>
<dbReference type="PANTHER" id="PTHR43086">
    <property type="entry name" value="VERY-LONG-CHAIN 3-OXOOACYL-COA REDUCTASE"/>
    <property type="match status" value="1"/>
</dbReference>
<dbReference type="InterPro" id="IPR020904">
    <property type="entry name" value="Sc_DH/Rdtase_CS"/>
</dbReference>
<dbReference type="PRINTS" id="PR00080">
    <property type="entry name" value="SDRFAMILY"/>
</dbReference>
<keyword evidence="5" id="KW-0560">Oxidoreductase</keyword>
<dbReference type="PROSITE" id="PS00061">
    <property type="entry name" value="ADH_SHORT"/>
    <property type="match status" value="1"/>
</dbReference>
<dbReference type="PIRSF" id="PIRSF000126">
    <property type="entry name" value="11-beta-HSD1"/>
    <property type="match status" value="1"/>
</dbReference>
<keyword evidence="11" id="KW-1185">Reference proteome</keyword>
<evidence type="ECO:0000256" key="1">
    <source>
        <dbReference type="ARBA" id="ARBA00005194"/>
    </source>
</evidence>
<name>K8NU54_9BRAD</name>
<keyword evidence="4" id="KW-0521">NADP</keyword>
<accession>K8NU54</accession>
<dbReference type="SMART" id="SM00822">
    <property type="entry name" value="PKS_KR"/>
    <property type="match status" value="1"/>
</dbReference>
<comment type="pathway">
    <text evidence="1">Lipid metabolism; fatty acid biosynthesis.</text>
</comment>
<reference evidence="10 11" key="1">
    <citation type="submission" date="2012-04" db="EMBL/GenBank/DDBJ databases">
        <title>The Genome Sequence of Afipia clevelandensis ATCC 49720.</title>
        <authorList>
            <consortium name="The Broad Institute Genome Sequencing Platform"/>
            <person name="Earl A."/>
            <person name="Ward D."/>
            <person name="Feldgarden M."/>
            <person name="Gevers D."/>
            <person name="Huys G."/>
            <person name="Walker B."/>
            <person name="Young S.K."/>
            <person name="Zeng Q."/>
            <person name="Gargeya S."/>
            <person name="Fitzgerald M."/>
            <person name="Haas B."/>
            <person name="Abouelleil A."/>
            <person name="Alvarado L."/>
            <person name="Arachchi H.M."/>
            <person name="Berlin A."/>
            <person name="Chapman S.B."/>
            <person name="Goldberg J."/>
            <person name="Griggs A."/>
            <person name="Gujja S."/>
            <person name="Hansen M."/>
            <person name="Howarth C."/>
            <person name="Imamovic A."/>
            <person name="Larimer J."/>
            <person name="McCowen C."/>
            <person name="Montmayeur A."/>
            <person name="Murphy C."/>
            <person name="Neiman D."/>
            <person name="Pearson M."/>
            <person name="Priest M."/>
            <person name="Roberts A."/>
            <person name="Saif S."/>
            <person name="Shea T."/>
            <person name="Sisk P."/>
            <person name="Sykes S."/>
            <person name="Wortman J."/>
            <person name="Nusbaum C."/>
            <person name="Birren B."/>
        </authorList>
    </citation>
    <scope>NUCLEOTIDE SEQUENCE [LARGE SCALE GENOMIC DNA]</scope>
    <source>
        <strain evidence="10 11">ATCC 49720</strain>
    </source>
</reference>
<proteinExistence type="inferred from homology"/>
<dbReference type="InterPro" id="IPR002347">
    <property type="entry name" value="SDR_fam"/>
</dbReference>
<evidence type="ECO:0000256" key="2">
    <source>
        <dbReference type="ARBA" id="ARBA00022516"/>
    </source>
</evidence>
<keyword evidence="2" id="KW-0444">Lipid biosynthesis</keyword>
<evidence type="ECO:0000313" key="11">
    <source>
        <dbReference type="Proteomes" id="UP000001095"/>
    </source>
</evidence>
<keyword evidence="3" id="KW-0276">Fatty acid metabolism</keyword>
<dbReference type="OrthoDB" id="9810734at2"/>
<evidence type="ECO:0000313" key="10">
    <source>
        <dbReference type="EMBL" id="EKS32681.1"/>
    </source>
</evidence>
<dbReference type="PRINTS" id="PR00081">
    <property type="entry name" value="GDHRDH"/>
</dbReference>
<dbReference type="PANTHER" id="PTHR43086:SF2">
    <property type="entry name" value="HYDROXYSTEROID DEHYDROGENASE-LIKE PROTEIN 1"/>
    <property type="match status" value="1"/>
</dbReference>
<dbReference type="GO" id="GO:0030497">
    <property type="term" value="P:fatty acid elongation"/>
    <property type="evidence" value="ECO:0007669"/>
    <property type="project" value="TreeGrafter"/>
</dbReference>
<keyword evidence="7" id="KW-0275">Fatty acid biosynthesis</keyword>
<evidence type="ECO:0000256" key="7">
    <source>
        <dbReference type="ARBA" id="ARBA00023160"/>
    </source>
</evidence>
<evidence type="ECO:0000256" key="4">
    <source>
        <dbReference type="ARBA" id="ARBA00022857"/>
    </source>
</evidence>
<comment type="caution">
    <text evidence="10">The sequence shown here is derived from an EMBL/GenBank/DDBJ whole genome shotgun (WGS) entry which is preliminary data.</text>
</comment>
<protein>
    <recommendedName>
        <fullName evidence="9">Ketoreductase domain-containing protein</fullName>
    </recommendedName>
</protein>
<keyword evidence="6" id="KW-0443">Lipid metabolism</keyword>
<dbReference type="Pfam" id="PF00106">
    <property type="entry name" value="adh_short"/>
    <property type="match status" value="1"/>
</dbReference>
<dbReference type="InterPro" id="IPR057326">
    <property type="entry name" value="KR_dom"/>
</dbReference>
<dbReference type="EMBL" id="AGWY01000015">
    <property type="protein sequence ID" value="EKS32681.1"/>
    <property type="molecule type" value="Genomic_DNA"/>
</dbReference>
<sequence length="269" mass="28421">MSQSTTKGVALVTGSSSGIGAIYADRLARRGYDLILVARDKAKLDALAARLTKETGRKVEVLPADLNAKADVRRIEERLKTDPAITALVNNAGVGSAAPLLTSKADDMDAMIQLNVVALTRLALAAAPAFVARKTGLIINIASIVALDTDVLNGTYSGTKAYVVNFTQALHKEFKDSGVRVQAVLPGATATNFWDVAGVPVAHLPQGIVMQADEMVDASLAGLDLGELITIPSLPDVKEWENYDAARKALTPKLSRAQAADRYKKKSAA</sequence>
<dbReference type="GO" id="GO:0016491">
    <property type="term" value="F:oxidoreductase activity"/>
    <property type="evidence" value="ECO:0007669"/>
    <property type="project" value="UniProtKB-KW"/>
</dbReference>
<feature type="domain" description="Ketoreductase" evidence="9">
    <location>
        <begin position="8"/>
        <end position="187"/>
    </location>
</feature>
<evidence type="ECO:0000256" key="5">
    <source>
        <dbReference type="ARBA" id="ARBA00023002"/>
    </source>
</evidence>
<evidence type="ECO:0000256" key="6">
    <source>
        <dbReference type="ARBA" id="ARBA00023098"/>
    </source>
</evidence>
<comment type="similarity">
    <text evidence="8">Belongs to the short-chain dehydrogenases/reductases (SDR) family.</text>
</comment>
<gene>
    <name evidence="10" type="ORF">HMPREF9696_03658</name>
</gene>
<dbReference type="PATRIC" id="fig|883079.3.peg.3732"/>
<evidence type="ECO:0000256" key="3">
    <source>
        <dbReference type="ARBA" id="ARBA00022832"/>
    </source>
</evidence>
<organism evidence="10 11">
    <name type="scientific">Afipia clevelandensis ATCC 49720</name>
    <dbReference type="NCBI Taxonomy" id="883079"/>
    <lineage>
        <taxon>Bacteria</taxon>
        <taxon>Pseudomonadati</taxon>
        <taxon>Pseudomonadota</taxon>
        <taxon>Alphaproteobacteria</taxon>
        <taxon>Hyphomicrobiales</taxon>
        <taxon>Nitrobacteraceae</taxon>
        <taxon>Afipia</taxon>
    </lineage>
</organism>
<dbReference type="HOGENOM" id="CLU_010194_2_1_5"/>
<evidence type="ECO:0000256" key="8">
    <source>
        <dbReference type="RuleBase" id="RU000363"/>
    </source>
</evidence>
<dbReference type="Proteomes" id="UP000001095">
    <property type="component" value="Unassembled WGS sequence"/>
</dbReference>
<dbReference type="RefSeq" id="WP_002714528.1">
    <property type="nucleotide sequence ID" value="NZ_KB375281.1"/>
</dbReference>
<dbReference type="SUPFAM" id="SSF51735">
    <property type="entry name" value="NAD(P)-binding Rossmann-fold domains"/>
    <property type="match status" value="1"/>
</dbReference>
<dbReference type="AlphaFoldDB" id="K8NU54"/>